<name>A0ABT4UKU4_9BACT</name>
<accession>A0ABT4UKU4</accession>
<reference evidence="1 2" key="1">
    <citation type="submission" date="2022-12" db="EMBL/GenBank/DDBJ databases">
        <title>Chitinophagaceae gen. sp. nov., a new member of the family Chitinophagaceae, isolated from soil in a chemical factory.</title>
        <authorList>
            <person name="Ke Z."/>
        </authorList>
    </citation>
    <scope>NUCLEOTIDE SEQUENCE [LARGE SCALE GENOMIC DNA]</scope>
    <source>
        <strain evidence="1 2">LY-5</strain>
    </source>
</reference>
<comment type="caution">
    <text evidence="1">The sequence shown here is derived from an EMBL/GenBank/DDBJ whole genome shotgun (WGS) entry which is preliminary data.</text>
</comment>
<evidence type="ECO:0000313" key="2">
    <source>
        <dbReference type="Proteomes" id="UP001210231"/>
    </source>
</evidence>
<proteinExistence type="predicted"/>
<dbReference type="Pfam" id="PF11236">
    <property type="entry name" value="DUF3037"/>
    <property type="match status" value="1"/>
</dbReference>
<dbReference type="EMBL" id="JAQGEF010000007">
    <property type="protein sequence ID" value="MDA3614773.1"/>
    <property type="molecule type" value="Genomic_DNA"/>
</dbReference>
<dbReference type="RefSeq" id="WP_407031097.1">
    <property type="nucleotide sequence ID" value="NZ_JAQGEF010000007.1"/>
</dbReference>
<keyword evidence="2" id="KW-1185">Reference proteome</keyword>
<protein>
    <submittedName>
        <fullName evidence="1">DUF3037 domain-containing protein</fullName>
    </submittedName>
</protein>
<organism evidence="1 2">
    <name type="scientific">Polluticaenibacter yanchengensis</name>
    <dbReference type="NCBI Taxonomy" id="3014562"/>
    <lineage>
        <taxon>Bacteria</taxon>
        <taxon>Pseudomonadati</taxon>
        <taxon>Bacteroidota</taxon>
        <taxon>Chitinophagia</taxon>
        <taxon>Chitinophagales</taxon>
        <taxon>Chitinophagaceae</taxon>
        <taxon>Polluticaenibacter</taxon>
    </lineage>
</organism>
<dbReference type="Proteomes" id="UP001210231">
    <property type="component" value="Unassembled WGS sequence"/>
</dbReference>
<sequence length="128" mass="14789">MQESNVFEYTVLRLVPRVEREEFINIGVILFCKKKKFLGLRYEVNENKIKAIAGEEVCLDTIKEHLKSFERITNGDKCFSLIASYDLAERYRWLTAKRSTIIQTSATHAGVTANPAETLEKIYNEQVL</sequence>
<gene>
    <name evidence="1" type="ORF">O3P16_08130</name>
</gene>
<evidence type="ECO:0000313" key="1">
    <source>
        <dbReference type="EMBL" id="MDA3614773.1"/>
    </source>
</evidence>
<dbReference type="InterPro" id="IPR021398">
    <property type="entry name" value="DUF3037"/>
</dbReference>